<dbReference type="Proteomes" id="UP000499080">
    <property type="component" value="Unassembled WGS sequence"/>
</dbReference>
<comment type="caution">
    <text evidence="1">The sequence shown here is derived from an EMBL/GenBank/DDBJ whole genome shotgun (WGS) entry which is preliminary data.</text>
</comment>
<evidence type="ECO:0000313" key="2">
    <source>
        <dbReference type="Proteomes" id="UP000499080"/>
    </source>
</evidence>
<protein>
    <submittedName>
        <fullName evidence="1">Uncharacterized protein</fullName>
    </submittedName>
</protein>
<dbReference type="AlphaFoldDB" id="A0A4Y2VF49"/>
<organism evidence="1 2">
    <name type="scientific">Araneus ventricosus</name>
    <name type="common">Orbweaver spider</name>
    <name type="synonym">Epeira ventricosa</name>
    <dbReference type="NCBI Taxonomy" id="182803"/>
    <lineage>
        <taxon>Eukaryota</taxon>
        <taxon>Metazoa</taxon>
        <taxon>Ecdysozoa</taxon>
        <taxon>Arthropoda</taxon>
        <taxon>Chelicerata</taxon>
        <taxon>Arachnida</taxon>
        <taxon>Araneae</taxon>
        <taxon>Araneomorphae</taxon>
        <taxon>Entelegynae</taxon>
        <taxon>Araneoidea</taxon>
        <taxon>Araneidae</taxon>
        <taxon>Araneus</taxon>
    </lineage>
</organism>
<accession>A0A4Y2VF49</accession>
<reference evidence="1 2" key="1">
    <citation type="journal article" date="2019" name="Sci. Rep.">
        <title>Orb-weaving spider Araneus ventricosus genome elucidates the spidroin gene catalogue.</title>
        <authorList>
            <person name="Kono N."/>
            <person name="Nakamura H."/>
            <person name="Ohtoshi R."/>
            <person name="Moran D.A.P."/>
            <person name="Shinohara A."/>
            <person name="Yoshida Y."/>
            <person name="Fujiwara M."/>
            <person name="Mori M."/>
            <person name="Tomita M."/>
            <person name="Arakawa K."/>
        </authorList>
    </citation>
    <scope>NUCLEOTIDE SEQUENCE [LARGE SCALE GENOMIC DNA]</scope>
</reference>
<evidence type="ECO:0000313" key="1">
    <source>
        <dbReference type="EMBL" id="GBO23915.1"/>
    </source>
</evidence>
<proteinExistence type="predicted"/>
<name>A0A4Y2VF49_ARAVE</name>
<dbReference type="EMBL" id="BGPR01046928">
    <property type="protein sequence ID" value="GBO23915.1"/>
    <property type="molecule type" value="Genomic_DNA"/>
</dbReference>
<keyword evidence="2" id="KW-1185">Reference proteome</keyword>
<sequence>MFLKDKDQEALSLMSNDLNSEVLDKYMPSIDPNCRLGNPDLPTCHLESSGCKSYTKSNVYLIQRRSFKTLREDIRKRISYTISCGF</sequence>
<gene>
    <name evidence="1" type="ORF">AVEN_57098_1</name>
</gene>